<keyword evidence="3" id="KW-1185">Reference proteome</keyword>
<dbReference type="InterPro" id="IPR000182">
    <property type="entry name" value="GNAT_dom"/>
</dbReference>
<accession>A0A160PP58</accession>
<dbReference type="CDD" id="cd04301">
    <property type="entry name" value="NAT_SF"/>
    <property type="match status" value="1"/>
</dbReference>
<feature type="domain" description="N-acetyltransferase" evidence="1">
    <location>
        <begin position="5"/>
        <end position="185"/>
    </location>
</feature>
<name>A0A160PP58_9CORY</name>
<dbReference type="PROSITE" id="PS51186">
    <property type="entry name" value="GNAT"/>
    <property type="match status" value="1"/>
</dbReference>
<evidence type="ECO:0000313" key="3">
    <source>
        <dbReference type="Proteomes" id="UP000218244"/>
    </source>
</evidence>
<sequence>MNTSIRVRVADADDLAAAADTLAAAFEHYPWTRYVIPQEHYHERLRALQKLYLEYAQANGIVGVAGHCDGVIALLPPDAPEPEPGMVDEVMRLHGDRIGRLQQGDPPAGAWRVETLGVRPERQGQRLASTLLVFALAEAVRRGGEQVVLDTSDPRNVRLYERHGFHTTTHSDNGDGPLIWTMTATFENSTTREASL</sequence>
<dbReference type="PANTHER" id="PTHR42791">
    <property type="entry name" value="GNAT FAMILY ACETYLTRANSFERASE"/>
    <property type="match status" value="1"/>
</dbReference>
<dbReference type="InterPro" id="IPR052523">
    <property type="entry name" value="Trichothecene_AcTrans"/>
</dbReference>
<proteinExistence type="predicted"/>
<dbReference type="Proteomes" id="UP000218244">
    <property type="component" value="Chromosome"/>
</dbReference>
<organism evidence="2 3">
    <name type="scientific">Corynebacterium suranareeae</name>
    <dbReference type="NCBI Taxonomy" id="2506452"/>
    <lineage>
        <taxon>Bacteria</taxon>
        <taxon>Bacillati</taxon>
        <taxon>Actinomycetota</taxon>
        <taxon>Actinomycetes</taxon>
        <taxon>Mycobacteriales</taxon>
        <taxon>Corynebacteriaceae</taxon>
        <taxon>Corynebacterium</taxon>
    </lineage>
</organism>
<dbReference type="KEGG" id="csur:N24_0964"/>
<dbReference type="Pfam" id="PF00583">
    <property type="entry name" value="Acetyltransf_1"/>
    <property type="match status" value="1"/>
</dbReference>
<dbReference type="PANTHER" id="PTHR42791:SF1">
    <property type="entry name" value="N-ACETYLTRANSFERASE DOMAIN-CONTAINING PROTEIN"/>
    <property type="match status" value="1"/>
</dbReference>
<keyword evidence="2" id="KW-0808">Transferase</keyword>
<dbReference type="SUPFAM" id="SSF55729">
    <property type="entry name" value="Acyl-CoA N-acyltransferases (Nat)"/>
    <property type="match status" value="1"/>
</dbReference>
<protein>
    <submittedName>
        <fullName evidence="2">N-acetyltransferase</fullName>
    </submittedName>
</protein>
<gene>
    <name evidence="2" type="ORF">N24_0964</name>
</gene>
<evidence type="ECO:0000259" key="1">
    <source>
        <dbReference type="PROSITE" id="PS51186"/>
    </source>
</evidence>
<dbReference type="InterPro" id="IPR016181">
    <property type="entry name" value="Acyl_CoA_acyltransferase"/>
</dbReference>
<dbReference type="GO" id="GO:0016747">
    <property type="term" value="F:acyltransferase activity, transferring groups other than amino-acyl groups"/>
    <property type="evidence" value="ECO:0007669"/>
    <property type="project" value="InterPro"/>
</dbReference>
<evidence type="ECO:0000313" key="2">
    <source>
        <dbReference type="EMBL" id="BAU95226.1"/>
    </source>
</evidence>
<dbReference type="RefSeq" id="WP_096454863.1">
    <property type="nucleotide sequence ID" value="NZ_AP017369.1"/>
</dbReference>
<dbReference type="EMBL" id="AP017369">
    <property type="protein sequence ID" value="BAU95226.1"/>
    <property type="molecule type" value="Genomic_DNA"/>
</dbReference>
<dbReference type="AlphaFoldDB" id="A0A160PP58"/>
<reference evidence="2 3" key="1">
    <citation type="submission" date="2016-02" db="EMBL/GenBank/DDBJ databases">
        <title>Corynebacterium glutamicum N24 whole genome sequencing project.</title>
        <authorList>
            <person name="Matsutani M."/>
            <person name="Nangtapong N."/>
            <person name="Yakushi T."/>
            <person name="Matsushita K."/>
        </authorList>
    </citation>
    <scope>NUCLEOTIDE SEQUENCE [LARGE SCALE GENOMIC DNA]</scope>
    <source>
        <strain evidence="2 3">N24</strain>
    </source>
</reference>
<dbReference type="Gene3D" id="3.40.630.30">
    <property type="match status" value="1"/>
</dbReference>